<keyword evidence="8" id="KW-0378">Hydrolase</keyword>
<keyword evidence="5" id="KW-0964">Secreted</keyword>
<evidence type="ECO:0000256" key="3">
    <source>
        <dbReference type="ARBA" id="ARBA00004613"/>
    </source>
</evidence>
<evidence type="ECO:0000256" key="11">
    <source>
        <dbReference type="ARBA" id="ARBA00023180"/>
    </source>
</evidence>
<comment type="catalytic activity">
    <reaction evidence="15">
        <text>an adenylyl-uridine-RNA = a 3'-end 2',3'-cyclophospho-AMP-RNA + a 5'-end dephospho-uridine-RNA</text>
        <dbReference type="Rhea" id="RHEA:81383"/>
        <dbReference type="Rhea" id="RHEA-COMP:17356"/>
        <dbReference type="Rhea" id="RHEA-COMP:19675"/>
        <dbReference type="Rhea" id="RHEA-COMP:19676"/>
        <dbReference type="ChEBI" id="CHEBI:173224"/>
        <dbReference type="ChEBI" id="CHEBI:231879"/>
        <dbReference type="ChEBI" id="CHEBI:231881"/>
    </reaction>
    <physiologicalReaction direction="left-to-right" evidence="15">
        <dbReference type="Rhea" id="RHEA:81384"/>
    </physiologicalReaction>
</comment>
<evidence type="ECO:0000256" key="15">
    <source>
        <dbReference type="ARBA" id="ARBA00052670"/>
    </source>
</evidence>
<proteinExistence type="inferred from homology"/>
<evidence type="ECO:0000313" key="18">
    <source>
        <dbReference type="EMBL" id="KAJ1155252.1"/>
    </source>
</evidence>
<dbReference type="PANTHER" id="PTHR11240:SF22">
    <property type="entry name" value="RIBONUCLEASE T2"/>
    <property type="match status" value="1"/>
</dbReference>
<comment type="similarity">
    <text evidence="4 17">Belongs to the RNase T2 family.</text>
</comment>
<evidence type="ECO:0000256" key="14">
    <source>
        <dbReference type="ARBA" id="ARBA00051280"/>
    </source>
</evidence>
<dbReference type="GO" id="GO:0006401">
    <property type="term" value="P:RNA catabolic process"/>
    <property type="evidence" value="ECO:0007669"/>
    <property type="project" value="TreeGrafter"/>
</dbReference>
<accession>A0AAV7RUJ0</accession>
<evidence type="ECO:0000256" key="12">
    <source>
        <dbReference type="ARBA" id="ARBA00023228"/>
    </source>
</evidence>
<evidence type="ECO:0000256" key="8">
    <source>
        <dbReference type="ARBA" id="ARBA00022801"/>
    </source>
</evidence>
<keyword evidence="13" id="KW-0456">Lyase</keyword>
<dbReference type="GO" id="GO:0016787">
    <property type="term" value="F:hydrolase activity"/>
    <property type="evidence" value="ECO:0007669"/>
    <property type="project" value="UniProtKB-KW"/>
</dbReference>
<evidence type="ECO:0000256" key="5">
    <source>
        <dbReference type="ARBA" id="ARBA00022525"/>
    </source>
</evidence>
<evidence type="ECO:0000256" key="9">
    <source>
        <dbReference type="ARBA" id="ARBA00022824"/>
    </source>
</evidence>
<dbReference type="InterPro" id="IPR033130">
    <property type="entry name" value="RNase_T2_His_AS_2"/>
</dbReference>
<dbReference type="GO" id="GO:0005576">
    <property type="term" value="C:extracellular region"/>
    <property type="evidence" value="ECO:0007669"/>
    <property type="project" value="UniProtKB-SubCell"/>
</dbReference>
<evidence type="ECO:0000256" key="4">
    <source>
        <dbReference type="ARBA" id="ARBA00007469"/>
    </source>
</evidence>
<comment type="catalytic activity">
    <reaction evidence="14">
        <text>a guanylyl-uridine-RNA = a 3'-end 2',3'-cyclophospho-GMP-RNA + a 5'-end dephospho-uridine-RNA</text>
        <dbReference type="Rhea" id="RHEA:81323"/>
        <dbReference type="Rhea" id="RHEA-COMP:17356"/>
        <dbReference type="Rhea" id="RHEA-COMP:19658"/>
        <dbReference type="Rhea" id="RHEA-COMP:19659"/>
        <dbReference type="ChEBI" id="CHEBI:173224"/>
        <dbReference type="ChEBI" id="CHEBI:231849"/>
        <dbReference type="ChEBI" id="CHEBI:231850"/>
    </reaction>
</comment>
<evidence type="ECO:0000256" key="17">
    <source>
        <dbReference type="RuleBase" id="RU004328"/>
    </source>
</evidence>
<dbReference type="Gene3D" id="3.90.730.10">
    <property type="entry name" value="Ribonuclease T2-like"/>
    <property type="match status" value="1"/>
</dbReference>
<dbReference type="InterPro" id="IPR036430">
    <property type="entry name" value="RNase_T2-like_sf"/>
</dbReference>
<dbReference type="PROSITE" id="PS00530">
    <property type="entry name" value="RNASE_T2_1"/>
    <property type="match status" value="1"/>
</dbReference>
<reference evidence="18" key="1">
    <citation type="journal article" date="2022" name="bioRxiv">
        <title>Sequencing and chromosome-scale assembly of the giantPleurodeles waltlgenome.</title>
        <authorList>
            <person name="Brown T."/>
            <person name="Elewa A."/>
            <person name="Iarovenko S."/>
            <person name="Subramanian E."/>
            <person name="Araus A.J."/>
            <person name="Petzold A."/>
            <person name="Susuki M."/>
            <person name="Suzuki K.-i.T."/>
            <person name="Hayashi T."/>
            <person name="Toyoda A."/>
            <person name="Oliveira C."/>
            <person name="Osipova E."/>
            <person name="Leigh N.D."/>
            <person name="Simon A."/>
            <person name="Yun M.H."/>
        </authorList>
    </citation>
    <scope>NUCLEOTIDE SEQUENCE</scope>
    <source>
        <strain evidence="18">20211129_DDA</strain>
        <tissue evidence="18">Liver</tissue>
    </source>
</reference>
<keyword evidence="12" id="KW-0458">Lysosome</keyword>
<dbReference type="AlphaFoldDB" id="A0AAV7RUJ0"/>
<keyword evidence="6" id="KW-0540">Nuclease</keyword>
<evidence type="ECO:0000256" key="10">
    <source>
        <dbReference type="ARBA" id="ARBA00023157"/>
    </source>
</evidence>
<dbReference type="CDD" id="cd01061">
    <property type="entry name" value="RNase_T2_euk"/>
    <property type="match status" value="1"/>
</dbReference>
<dbReference type="InterPro" id="IPR033697">
    <property type="entry name" value="Ribonuclease_T2_eukaryotic"/>
</dbReference>
<dbReference type="Proteomes" id="UP001066276">
    <property type="component" value="Chromosome 5"/>
</dbReference>
<dbReference type="GO" id="GO:0005788">
    <property type="term" value="C:endoplasmic reticulum lumen"/>
    <property type="evidence" value="ECO:0007669"/>
    <property type="project" value="UniProtKB-SubCell"/>
</dbReference>
<dbReference type="PROSITE" id="PS00531">
    <property type="entry name" value="RNASE_T2_2"/>
    <property type="match status" value="1"/>
</dbReference>
<dbReference type="SUPFAM" id="SSF55895">
    <property type="entry name" value="Ribonuclease Rh-like"/>
    <property type="match status" value="1"/>
</dbReference>
<evidence type="ECO:0000256" key="13">
    <source>
        <dbReference type="ARBA" id="ARBA00023239"/>
    </source>
</evidence>
<evidence type="ECO:0000256" key="7">
    <source>
        <dbReference type="ARBA" id="ARBA00022759"/>
    </source>
</evidence>
<protein>
    <submittedName>
        <fullName evidence="18">Uncharacterized protein</fullName>
    </submittedName>
</protein>
<keyword evidence="19" id="KW-1185">Reference proteome</keyword>
<organism evidence="18 19">
    <name type="scientific">Pleurodeles waltl</name>
    <name type="common">Iberian ribbed newt</name>
    <dbReference type="NCBI Taxonomy" id="8319"/>
    <lineage>
        <taxon>Eukaryota</taxon>
        <taxon>Metazoa</taxon>
        <taxon>Chordata</taxon>
        <taxon>Craniata</taxon>
        <taxon>Vertebrata</taxon>
        <taxon>Euteleostomi</taxon>
        <taxon>Amphibia</taxon>
        <taxon>Batrachia</taxon>
        <taxon>Caudata</taxon>
        <taxon>Salamandroidea</taxon>
        <taxon>Salamandridae</taxon>
        <taxon>Pleurodelinae</taxon>
        <taxon>Pleurodeles</taxon>
    </lineage>
</organism>
<evidence type="ECO:0000256" key="6">
    <source>
        <dbReference type="ARBA" id="ARBA00022722"/>
    </source>
</evidence>
<keyword evidence="10" id="KW-1015">Disulfide bond</keyword>
<name>A0AAV7RUJ0_PLEWA</name>
<sequence length="351" mass="40318">MQVLINRNYKAATSCMKLVTGVLKPTETPWKSKPLLRTSRCSAVFLDYPLERQSICGALCEGCPRYLPPALLLPDPPMKVNNLKINNLFNKPITLTTMRYHAAAFLLAFSCLAYHPGDSYTKDSRTHSHEWKKLVLTHHWPVSVCKMDDVTCESPPNYWTLHGLWPDKAEMCNNSWHFNKAEIEDLLPDMNKFWPDVLHPNQSQLWKHEWQKHGTCAASLSCLDSQHKYFGTSLELYKKTDLNSFLEKSGIVPSTKYYRIADIRNAVHQVYGVIPKIQCFPLPEQEDTQVLTQIEICFTKELQPRNCSGPGEDALQGMRSRPVSWNSIKEELSVCNETLQIYYPPMGQLWV</sequence>
<comment type="subcellular location">
    <subcellularLocation>
        <location evidence="2">Endoplasmic reticulum lumen</location>
    </subcellularLocation>
    <subcellularLocation>
        <location evidence="1">Lysosome lumen</location>
    </subcellularLocation>
    <subcellularLocation>
        <location evidence="3">Secreted</location>
    </subcellularLocation>
</comment>
<dbReference type="PANTHER" id="PTHR11240">
    <property type="entry name" value="RIBONUCLEASE T2"/>
    <property type="match status" value="1"/>
</dbReference>
<feature type="active site" evidence="16">
    <location>
        <position position="213"/>
    </location>
</feature>
<feature type="active site" evidence="16">
    <location>
        <position position="162"/>
    </location>
</feature>
<evidence type="ECO:0000256" key="2">
    <source>
        <dbReference type="ARBA" id="ARBA00004319"/>
    </source>
</evidence>
<dbReference type="Pfam" id="PF00445">
    <property type="entry name" value="Ribonuclease_T2"/>
    <property type="match status" value="1"/>
</dbReference>
<evidence type="ECO:0000313" key="19">
    <source>
        <dbReference type="Proteomes" id="UP001066276"/>
    </source>
</evidence>
<comment type="caution">
    <text evidence="18">The sequence shown here is derived from an EMBL/GenBank/DDBJ whole genome shotgun (WGS) entry which is preliminary data.</text>
</comment>
<dbReference type="InterPro" id="IPR018188">
    <property type="entry name" value="RNase_T2_His_AS_1"/>
</dbReference>
<dbReference type="GO" id="GO:0033897">
    <property type="term" value="F:ribonuclease T2 activity"/>
    <property type="evidence" value="ECO:0007669"/>
    <property type="project" value="InterPro"/>
</dbReference>
<keyword evidence="11" id="KW-0325">Glycoprotein</keyword>
<keyword evidence="9" id="KW-0256">Endoplasmic reticulum</keyword>
<feature type="active site" evidence="16">
    <location>
        <position position="209"/>
    </location>
</feature>
<keyword evidence="7" id="KW-0255">Endonuclease</keyword>
<dbReference type="GO" id="GO:0043202">
    <property type="term" value="C:lysosomal lumen"/>
    <property type="evidence" value="ECO:0007669"/>
    <property type="project" value="UniProtKB-SubCell"/>
</dbReference>
<dbReference type="InterPro" id="IPR001568">
    <property type="entry name" value="RNase_T2-like"/>
</dbReference>
<dbReference type="FunFam" id="3.90.730.10:FF:000001">
    <property type="entry name" value="Ribonuclease T2"/>
    <property type="match status" value="1"/>
</dbReference>
<evidence type="ECO:0000256" key="1">
    <source>
        <dbReference type="ARBA" id="ARBA00004227"/>
    </source>
</evidence>
<gene>
    <name evidence="18" type="ORF">NDU88_007987</name>
</gene>
<evidence type="ECO:0000256" key="16">
    <source>
        <dbReference type="PIRSR" id="PIRSR633697-1"/>
    </source>
</evidence>
<dbReference type="GO" id="GO:0003723">
    <property type="term" value="F:RNA binding"/>
    <property type="evidence" value="ECO:0007669"/>
    <property type="project" value="InterPro"/>
</dbReference>
<dbReference type="EMBL" id="JANPWB010000009">
    <property type="protein sequence ID" value="KAJ1155252.1"/>
    <property type="molecule type" value="Genomic_DNA"/>
</dbReference>